<dbReference type="Gene3D" id="3.90.180.10">
    <property type="entry name" value="Medium-chain alcohol dehydrogenases, catalytic domain"/>
    <property type="match status" value="1"/>
</dbReference>
<dbReference type="SUPFAM" id="SSF51735">
    <property type="entry name" value="NAD(P)-binding Rossmann-fold domains"/>
    <property type="match status" value="1"/>
</dbReference>
<comment type="catalytic activity">
    <reaction evidence="29">
        <text>6-trans-leukotriene B4 + NADP(+) = 12-oxo-(5S)-hydroxy-(6E,8E,10E,14Z)-eicosatetraenoate + NADPH + H(+)</text>
        <dbReference type="Rhea" id="RHEA:51204"/>
        <dbReference type="ChEBI" id="CHEBI:15378"/>
        <dbReference type="ChEBI" id="CHEBI:57783"/>
        <dbReference type="ChEBI" id="CHEBI:58349"/>
        <dbReference type="ChEBI" id="CHEBI:90723"/>
        <dbReference type="ChEBI" id="CHEBI:133974"/>
    </reaction>
    <physiologicalReaction direction="left-to-right" evidence="29">
        <dbReference type="Rhea" id="RHEA:51205"/>
    </physiologicalReaction>
</comment>
<keyword evidence="14" id="KW-0379">Hydroxylation</keyword>
<keyword evidence="11" id="KW-0007">Acetylation</keyword>
<dbReference type="InterPro" id="IPR013149">
    <property type="entry name" value="ADH-like_C"/>
</dbReference>
<comment type="catalytic activity">
    <reaction evidence="23">
        <text>13,14-dihydro-15-oxo-prostaglandin F1alpha + NADP(+) = 15-oxoprostaglandin F1alpha + NADPH + H(+)</text>
        <dbReference type="Rhea" id="RHEA:50592"/>
        <dbReference type="ChEBI" id="CHEBI:15378"/>
        <dbReference type="ChEBI" id="CHEBI:57783"/>
        <dbReference type="ChEBI" id="CHEBI:58349"/>
        <dbReference type="ChEBI" id="CHEBI:79072"/>
        <dbReference type="ChEBI" id="CHEBI:133411"/>
    </reaction>
    <physiologicalReaction direction="right-to-left" evidence="23">
        <dbReference type="Rhea" id="RHEA:50594"/>
    </physiologicalReaction>
</comment>
<evidence type="ECO:0000256" key="16">
    <source>
        <dbReference type="ARBA" id="ARBA00032255"/>
    </source>
</evidence>
<evidence type="ECO:0000256" key="15">
    <source>
        <dbReference type="ARBA" id="ARBA00031851"/>
    </source>
</evidence>
<dbReference type="InterPro" id="IPR041694">
    <property type="entry name" value="ADH_N_2"/>
</dbReference>
<reference evidence="37 38" key="1">
    <citation type="submission" date="2025-04" db="UniProtKB">
        <authorList>
            <consortium name="RefSeq"/>
        </authorList>
    </citation>
    <scope>IDENTIFICATION</scope>
    <source>
        <tissue evidence="37 38">Entire body</tissue>
    </source>
</reference>
<dbReference type="InterPro" id="IPR036291">
    <property type="entry name" value="NAD(P)-bd_dom_sf"/>
</dbReference>
<evidence type="ECO:0000256" key="12">
    <source>
        <dbReference type="ARBA" id="ARBA00023002"/>
    </source>
</evidence>
<keyword evidence="10" id="KW-0521">NADP</keyword>
<evidence type="ECO:0000313" key="36">
    <source>
        <dbReference type="Proteomes" id="UP000192223"/>
    </source>
</evidence>
<comment type="catalytic activity">
    <reaction evidence="33">
        <text>hexanal + NADP(+) = (E)-hex-2-enal + NADPH + H(+)</text>
        <dbReference type="Rhea" id="RHEA:50776"/>
        <dbReference type="ChEBI" id="CHEBI:15378"/>
        <dbReference type="ChEBI" id="CHEBI:28913"/>
        <dbReference type="ChEBI" id="CHEBI:57783"/>
        <dbReference type="ChEBI" id="CHEBI:58349"/>
        <dbReference type="ChEBI" id="CHEBI:88528"/>
    </reaction>
    <physiologicalReaction direction="right-to-left" evidence="33">
        <dbReference type="Rhea" id="RHEA:50778"/>
    </physiologicalReaction>
</comment>
<evidence type="ECO:0000256" key="27">
    <source>
        <dbReference type="ARBA" id="ARBA00048387"/>
    </source>
</evidence>
<evidence type="ECO:0000256" key="8">
    <source>
        <dbReference type="ARBA" id="ARBA00022553"/>
    </source>
</evidence>
<accession>A0A1W4WE09</accession>
<comment type="similarity">
    <text evidence="2">Belongs to the NADP-dependent oxidoreductase L4BD family.</text>
</comment>
<dbReference type="EC" id="1.3.1.48" evidence="4"/>
<evidence type="ECO:0000256" key="7">
    <source>
        <dbReference type="ARBA" id="ARBA00022501"/>
    </source>
</evidence>
<evidence type="ECO:0000256" key="14">
    <source>
        <dbReference type="ARBA" id="ARBA00023278"/>
    </source>
</evidence>
<evidence type="ECO:0000256" key="20">
    <source>
        <dbReference type="ARBA" id="ARBA00047617"/>
    </source>
</evidence>
<dbReference type="OrthoDB" id="809632at2759"/>
<dbReference type="EC" id="1.3.1.74" evidence="5"/>
<keyword evidence="8" id="KW-0597">Phosphoprotein</keyword>
<evidence type="ECO:0000256" key="6">
    <source>
        <dbReference type="ARBA" id="ARBA00020651"/>
    </source>
</evidence>
<evidence type="ECO:0000256" key="30">
    <source>
        <dbReference type="ARBA" id="ARBA00049068"/>
    </source>
</evidence>
<dbReference type="Proteomes" id="UP000192223">
    <property type="component" value="Unplaced"/>
</dbReference>
<organism evidence="36 37">
    <name type="scientific">Agrilus planipennis</name>
    <name type="common">Emerald ash borer</name>
    <name type="synonym">Agrilus marcopoli</name>
    <dbReference type="NCBI Taxonomy" id="224129"/>
    <lineage>
        <taxon>Eukaryota</taxon>
        <taxon>Metazoa</taxon>
        <taxon>Ecdysozoa</taxon>
        <taxon>Arthropoda</taxon>
        <taxon>Hexapoda</taxon>
        <taxon>Insecta</taxon>
        <taxon>Pterygota</taxon>
        <taxon>Neoptera</taxon>
        <taxon>Endopterygota</taxon>
        <taxon>Coleoptera</taxon>
        <taxon>Polyphaga</taxon>
        <taxon>Elateriformia</taxon>
        <taxon>Buprestoidea</taxon>
        <taxon>Buprestidae</taxon>
        <taxon>Agrilinae</taxon>
        <taxon>Agrilus</taxon>
    </lineage>
</organism>
<comment type="catalytic activity">
    <reaction evidence="30">
        <text>(5S,12S)-dihydroxy-(6E,10E,12E,14Z)-eicosatetraenoate + NADP(+) = 12-oxo-(5S)-hydroxy-(6E,8E,10E,14Z)-eicosatetraenoate + NADPH + H(+)</text>
        <dbReference type="Rhea" id="RHEA:51212"/>
        <dbReference type="ChEBI" id="CHEBI:15378"/>
        <dbReference type="ChEBI" id="CHEBI:57783"/>
        <dbReference type="ChEBI" id="CHEBI:58349"/>
        <dbReference type="ChEBI" id="CHEBI:133974"/>
        <dbReference type="ChEBI" id="CHEBI:133975"/>
    </reaction>
    <physiologicalReaction direction="left-to-right" evidence="30">
        <dbReference type="Rhea" id="RHEA:51213"/>
    </physiologicalReaction>
</comment>
<evidence type="ECO:0000259" key="34">
    <source>
        <dbReference type="Pfam" id="PF00107"/>
    </source>
</evidence>
<feature type="domain" description="Oxidoreductase N-terminal" evidence="35">
    <location>
        <begin position="10"/>
        <end position="103"/>
    </location>
</feature>
<evidence type="ECO:0000256" key="33">
    <source>
        <dbReference type="ARBA" id="ARBA00049368"/>
    </source>
</evidence>
<comment type="catalytic activity">
    <reaction evidence="24">
        <text>dodecanal + NADP(+) = (2E)-dodecenal + NADPH + H(+)</text>
        <dbReference type="Rhea" id="RHEA:50784"/>
        <dbReference type="ChEBI" id="CHEBI:15378"/>
        <dbReference type="ChEBI" id="CHEBI:27836"/>
        <dbReference type="ChEBI" id="CHEBI:57783"/>
        <dbReference type="ChEBI" id="CHEBI:58349"/>
        <dbReference type="ChEBI" id="CHEBI:133741"/>
    </reaction>
    <physiologicalReaction direction="right-to-left" evidence="24">
        <dbReference type="Rhea" id="RHEA:50786"/>
    </physiologicalReaction>
</comment>
<comment type="catalytic activity">
    <reaction evidence="25">
        <text>nonan-2-one + NADP(+) = (3E)-nonen-2-one + NADPH + H(+)</text>
        <dbReference type="Rhea" id="RHEA:50616"/>
        <dbReference type="ChEBI" id="CHEBI:15378"/>
        <dbReference type="ChEBI" id="CHEBI:57783"/>
        <dbReference type="ChEBI" id="CHEBI:58349"/>
        <dbReference type="ChEBI" id="CHEBI:77927"/>
        <dbReference type="ChEBI" id="CHEBI:133457"/>
    </reaction>
    <physiologicalReaction direction="right-to-left" evidence="25">
        <dbReference type="Rhea" id="RHEA:50618"/>
    </physiologicalReaction>
</comment>
<name>A0A1W4WE09_AGRPL</name>
<evidence type="ECO:0000256" key="23">
    <source>
        <dbReference type="ARBA" id="ARBA00047878"/>
    </source>
</evidence>
<evidence type="ECO:0000256" key="4">
    <source>
        <dbReference type="ARBA" id="ARBA00011981"/>
    </source>
</evidence>
<comment type="subcellular location">
    <subcellularLocation>
        <location evidence="1">Cytoplasm</location>
    </subcellularLocation>
</comment>
<dbReference type="InterPro" id="IPR011032">
    <property type="entry name" value="GroES-like_sf"/>
</dbReference>
<dbReference type="RefSeq" id="XP_018318688.1">
    <property type="nucleotide sequence ID" value="XM_018463186.2"/>
</dbReference>
<evidence type="ECO:0000256" key="10">
    <source>
        <dbReference type="ARBA" id="ARBA00022857"/>
    </source>
</evidence>
<dbReference type="PANTHER" id="PTHR43205:SF7">
    <property type="entry name" value="PROSTAGLANDIN REDUCTASE 1"/>
    <property type="match status" value="1"/>
</dbReference>
<dbReference type="FunFam" id="3.40.50.720:FF:000121">
    <property type="entry name" value="Prostaglandin reductase 2"/>
    <property type="match status" value="1"/>
</dbReference>
<evidence type="ECO:0000259" key="35">
    <source>
        <dbReference type="Pfam" id="PF16884"/>
    </source>
</evidence>
<evidence type="ECO:0000256" key="9">
    <source>
        <dbReference type="ARBA" id="ARBA00022832"/>
    </source>
</evidence>
<evidence type="ECO:0000256" key="21">
    <source>
        <dbReference type="ARBA" id="ARBA00047742"/>
    </source>
</evidence>
<dbReference type="GO" id="GO:0005737">
    <property type="term" value="C:cytoplasm"/>
    <property type="evidence" value="ECO:0007669"/>
    <property type="project" value="UniProtKB-SubCell"/>
</dbReference>
<evidence type="ECO:0000256" key="29">
    <source>
        <dbReference type="ARBA" id="ARBA00048953"/>
    </source>
</evidence>
<evidence type="ECO:0000256" key="5">
    <source>
        <dbReference type="ARBA" id="ARBA00012410"/>
    </source>
</evidence>
<dbReference type="PANTHER" id="PTHR43205">
    <property type="entry name" value="PROSTAGLANDIN REDUCTASE"/>
    <property type="match status" value="1"/>
</dbReference>
<evidence type="ECO:0000256" key="18">
    <source>
        <dbReference type="ARBA" id="ARBA00033119"/>
    </source>
</evidence>
<evidence type="ECO:0000256" key="28">
    <source>
        <dbReference type="ARBA" id="ARBA00048591"/>
    </source>
</evidence>
<evidence type="ECO:0000256" key="13">
    <source>
        <dbReference type="ARBA" id="ARBA00023098"/>
    </source>
</evidence>
<comment type="catalytic activity">
    <reaction evidence="26">
        <text>13,14-dihydro-15-oxo-PGF2alpha + NADP(+) = 15-oxoprostaglandin F2alpha + NADPH + H(+)</text>
        <dbReference type="Rhea" id="RHEA:50588"/>
        <dbReference type="ChEBI" id="CHEBI:15378"/>
        <dbReference type="ChEBI" id="CHEBI:57783"/>
        <dbReference type="ChEBI" id="CHEBI:58349"/>
        <dbReference type="ChEBI" id="CHEBI:133374"/>
        <dbReference type="ChEBI" id="CHEBI:133409"/>
    </reaction>
    <physiologicalReaction direction="right-to-left" evidence="26">
        <dbReference type="Rhea" id="RHEA:50590"/>
    </physiologicalReaction>
</comment>
<evidence type="ECO:0000313" key="38">
    <source>
        <dbReference type="RefSeq" id="XP_018318688.1"/>
    </source>
</evidence>
<feature type="domain" description="Alcohol dehydrogenase-like C-terminal" evidence="34">
    <location>
        <begin position="162"/>
        <end position="280"/>
    </location>
</feature>
<comment type="catalytic activity">
    <reaction evidence="20">
        <text>decanal + NADP(+) = (2E)-decenal + NADPH + H(+)</text>
        <dbReference type="Rhea" id="RHEA:50612"/>
        <dbReference type="ChEBI" id="CHEBI:15378"/>
        <dbReference type="ChEBI" id="CHEBI:31457"/>
        <dbReference type="ChEBI" id="CHEBI:57783"/>
        <dbReference type="ChEBI" id="CHEBI:58349"/>
        <dbReference type="ChEBI" id="CHEBI:133455"/>
    </reaction>
    <physiologicalReaction direction="right-to-left" evidence="20">
        <dbReference type="Rhea" id="RHEA:50614"/>
    </physiologicalReaction>
</comment>
<keyword evidence="36" id="KW-1185">Reference proteome</keyword>
<evidence type="ECO:0000256" key="31">
    <source>
        <dbReference type="ARBA" id="ARBA00049070"/>
    </source>
</evidence>
<comment type="catalytic activity">
    <reaction evidence="21">
        <text>pentan-2-one + NADP(+) = (E)-pent-3-en-2-one + NADPH + H(+)</text>
        <dbReference type="Rhea" id="RHEA:50788"/>
        <dbReference type="ChEBI" id="CHEBI:15378"/>
        <dbReference type="ChEBI" id="CHEBI:16472"/>
        <dbReference type="ChEBI" id="CHEBI:57783"/>
        <dbReference type="ChEBI" id="CHEBI:58349"/>
        <dbReference type="ChEBI" id="CHEBI:145276"/>
    </reaction>
    <physiologicalReaction direction="right-to-left" evidence="21">
        <dbReference type="Rhea" id="RHEA:50790"/>
    </physiologicalReaction>
</comment>
<dbReference type="CDD" id="cd08294">
    <property type="entry name" value="leukotriene_B4_DH_like"/>
    <property type="match status" value="1"/>
</dbReference>
<evidence type="ECO:0000256" key="11">
    <source>
        <dbReference type="ARBA" id="ARBA00022990"/>
    </source>
</evidence>
<evidence type="ECO:0000256" key="22">
    <source>
        <dbReference type="ARBA" id="ARBA00047871"/>
    </source>
</evidence>
<comment type="catalytic activity">
    <reaction evidence="27">
        <text>4-hydroxynonanal + NADP(+) = (E)-4-hydroxynon-2-enal + NADPH + H(+)</text>
        <dbReference type="Rhea" id="RHEA:64736"/>
        <dbReference type="ChEBI" id="CHEBI:15378"/>
        <dbReference type="ChEBI" id="CHEBI:57783"/>
        <dbReference type="ChEBI" id="CHEBI:58349"/>
        <dbReference type="ChEBI" id="CHEBI:58968"/>
        <dbReference type="ChEBI" id="CHEBI:156112"/>
    </reaction>
    <physiologicalReaction direction="right-to-left" evidence="27">
        <dbReference type="Rhea" id="RHEA:64738"/>
    </physiologicalReaction>
</comment>
<sequence length="339" mass="37006">MSQTPRKSKVFKLKNQFHGLPKEADVNLIEEIVPAIKEGEFLAEAVYVSVDPYVRGLISTINPGDTIFGSQVARIIESKSKDYPVGKHVVGEFGWQTLSIGKNEINKIGFPAPWIIPDIGNLPLSLALGVLGMPGNTAYFGETEVCKLKEGEVFVVTGAGGAVGSHVGQIAKLKGCKVIGIAGSDEKGRWITKDLGFDHFINYKTSNVAEKLAEYAPDGVDCFFDNVGGEISSTIIYQMKKFGRVCICGSISTYNNDSGDLPKAPEIQTPIKMKCVTMGAIRVLDYKDRWLEGINQNLQWIKEGKLKYRETITNGFENTFNAFVSMLQGGNIGKAIVKV</sequence>
<comment type="catalytic activity">
    <reaction evidence="28">
        <text>20-hydroxy-leukotriene B4 + NADP(+) = 12-oxo-20-hydroxy-leukotriene B4 + NADPH + H(+)</text>
        <dbReference type="Rhea" id="RHEA:51208"/>
        <dbReference type="ChEBI" id="CHEBI:15378"/>
        <dbReference type="ChEBI" id="CHEBI:57460"/>
        <dbReference type="ChEBI" id="CHEBI:57783"/>
        <dbReference type="ChEBI" id="CHEBI:58349"/>
        <dbReference type="ChEBI" id="CHEBI:133346"/>
    </reaction>
    <physiologicalReaction direction="left-to-right" evidence="28">
        <dbReference type="Rhea" id="RHEA:51209"/>
    </physiologicalReaction>
</comment>
<evidence type="ECO:0000256" key="2">
    <source>
        <dbReference type="ARBA" id="ARBA00010460"/>
    </source>
</evidence>
<evidence type="ECO:0000256" key="17">
    <source>
        <dbReference type="ARBA" id="ARBA00032297"/>
    </source>
</evidence>
<keyword evidence="9" id="KW-0276">Fatty acid metabolism</keyword>
<dbReference type="GO" id="GO:0032440">
    <property type="term" value="F:2-alkenal reductase [NAD(P)H] activity"/>
    <property type="evidence" value="ECO:0007669"/>
    <property type="project" value="UniProtKB-EC"/>
</dbReference>
<comment type="catalytic activity">
    <reaction evidence="19">
        <text>octanal + NADP(+) = (2E)-octenal + NADPH + H(+)</text>
        <dbReference type="Rhea" id="RHEA:50780"/>
        <dbReference type="ChEBI" id="CHEBI:15378"/>
        <dbReference type="ChEBI" id="CHEBI:17935"/>
        <dbReference type="ChEBI" id="CHEBI:57783"/>
        <dbReference type="ChEBI" id="CHEBI:58349"/>
        <dbReference type="ChEBI" id="CHEBI:61748"/>
    </reaction>
    <physiologicalReaction direction="right-to-left" evidence="19">
        <dbReference type="Rhea" id="RHEA:50782"/>
    </physiologicalReaction>
</comment>
<gene>
    <name evidence="37 38" type="primary">LOC108732407</name>
</gene>
<evidence type="ECO:0000256" key="32">
    <source>
        <dbReference type="ARBA" id="ARBA00049179"/>
    </source>
</evidence>
<proteinExistence type="inferred from homology"/>
<keyword evidence="7" id="KW-0644">Prostaglandin metabolism</keyword>
<dbReference type="KEGG" id="apln:108732407"/>
<comment type="catalytic activity">
    <reaction evidence="31">
        <text>13,14-dihydro-15-oxo-prostaglandin E1 + NADP(+) = 15-oxoprostaglandin E1 + NADPH + H(+)</text>
        <dbReference type="Rhea" id="RHEA:50584"/>
        <dbReference type="ChEBI" id="CHEBI:15378"/>
        <dbReference type="ChEBI" id="CHEBI:57401"/>
        <dbReference type="ChEBI" id="CHEBI:57783"/>
        <dbReference type="ChEBI" id="CHEBI:58349"/>
        <dbReference type="ChEBI" id="CHEBI:133408"/>
    </reaction>
    <physiologicalReaction direction="right-to-left" evidence="31">
        <dbReference type="Rhea" id="RHEA:50586"/>
    </physiologicalReaction>
</comment>
<evidence type="ECO:0000313" key="37">
    <source>
        <dbReference type="RefSeq" id="XP_018318687.1"/>
    </source>
</evidence>
<evidence type="ECO:0000256" key="24">
    <source>
        <dbReference type="ARBA" id="ARBA00047903"/>
    </source>
</evidence>
<comment type="catalytic activity">
    <reaction evidence="22">
        <text>leukotriene B4 + NADP(+) = 12-oxo-leukotriene B4 + NADPH + H(+)</text>
        <dbReference type="Rhea" id="RHEA:50608"/>
        <dbReference type="ChEBI" id="CHEBI:15378"/>
        <dbReference type="ChEBI" id="CHEBI:57461"/>
        <dbReference type="ChEBI" id="CHEBI:57783"/>
        <dbReference type="ChEBI" id="CHEBI:58349"/>
        <dbReference type="ChEBI" id="CHEBI:133309"/>
    </reaction>
    <physiologicalReaction direction="left-to-right" evidence="22">
        <dbReference type="Rhea" id="RHEA:50609"/>
    </physiologicalReaction>
</comment>
<evidence type="ECO:0000256" key="26">
    <source>
        <dbReference type="ARBA" id="ARBA00048290"/>
    </source>
</evidence>
<dbReference type="AlphaFoldDB" id="A0A1W4WE09"/>
<evidence type="ECO:0000256" key="25">
    <source>
        <dbReference type="ARBA" id="ARBA00048066"/>
    </source>
</evidence>
<protein>
    <recommendedName>
        <fullName evidence="6">Prostaglandin reductase 1</fullName>
        <ecNumber evidence="4">1.3.1.48</ecNumber>
        <ecNumber evidence="5">1.3.1.74</ecNumber>
    </recommendedName>
    <alternativeName>
        <fullName evidence="18">15-oxoprostaglandin 13-reductase</fullName>
    </alternativeName>
    <alternativeName>
        <fullName evidence="16">Dithiolethione-inducible gene 1 protein</fullName>
    </alternativeName>
    <alternativeName>
        <fullName evidence="15">Leukotriene B4 12-hydroxydehydrogenase</fullName>
    </alternativeName>
    <alternativeName>
        <fullName evidence="17">NAD(P)H-dependent alkenal/one oxidoreductase</fullName>
    </alternativeName>
</protein>
<dbReference type="SUPFAM" id="SSF50129">
    <property type="entry name" value="GroES-like"/>
    <property type="match status" value="2"/>
</dbReference>
<dbReference type="Gene3D" id="3.40.50.720">
    <property type="entry name" value="NAD(P)-binding Rossmann-like Domain"/>
    <property type="match status" value="1"/>
</dbReference>
<evidence type="ECO:0000256" key="1">
    <source>
        <dbReference type="ARBA" id="ARBA00004496"/>
    </source>
</evidence>
<dbReference type="RefSeq" id="XP_018318687.1">
    <property type="nucleotide sequence ID" value="XM_018463185.2"/>
</dbReference>
<comment type="subunit">
    <text evidence="3">Monomer or homodimer.</text>
</comment>
<dbReference type="GeneID" id="108732407"/>
<evidence type="ECO:0000256" key="19">
    <source>
        <dbReference type="ARBA" id="ARBA00047461"/>
    </source>
</evidence>
<dbReference type="GO" id="GO:0047522">
    <property type="term" value="F:15-oxoprostaglandin 13-reductase [NAD(P)+] activity"/>
    <property type="evidence" value="ECO:0007669"/>
    <property type="project" value="UniProtKB-EC"/>
</dbReference>
<dbReference type="GO" id="GO:0006693">
    <property type="term" value="P:prostaglandin metabolic process"/>
    <property type="evidence" value="ECO:0007669"/>
    <property type="project" value="UniProtKB-KW"/>
</dbReference>
<dbReference type="Pfam" id="PF16884">
    <property type="entry name" value="ADH_N_2"/>
    <property type="match status" value="1"/>
</dbReference>
<keyword evidence="12" id="KW-0560">Oxidoreductase</keyword>
<dbReference type="InterPro" id="IPR014190">
    <property type="entry name" value="PTGR1"/>
</dbReference>
<keyword evidence="13" id="KW-0443">Lipid metabolism</keyword>
<dbReference type="Pfam" id="PF00107">
    <property type="entry name" value="ADH_zinc_N"/>
    <property type="match status" value="1"/>
</dbReference>
<comment type="catalytic activity">
    <reaction evidence="32">
        <text>an n-alkanal + NADP(+) = an alk-2-enal + NADPH + H(+)</text>
        <dbReference type="Rhea" id="RHEA:13737"/>
        <dbReference type="ChEBI" id="CHEBI:12834"/>
        <dbReference type="ChEBI" id="CHEBI:13757"/>
        <dbReference type="ChEBI" id="CHEBI:15378"/>
        <dbReference type="ChEBI" id="CHEBI:57783"/>
        <dbReference type="ChEBI" id="CHEBI:58349"/>
        <dbReference type="EC" id="1.3.1.74"/>
    </reaction>
    <physiologicalReaction direction="right-to-left" evidence="32">
        <dbReference type="Rhea" id="RHEA:13739"/>
    </physiologicalReaction>
</comment>
<evidence type="ECO:0000256" key="3">
    <source>
        <dbReference type="ARBA" id="ARBA00011852"/>
    </source>
</evidence>
<dbReference type="InterPro" id="IPR045010">
    <property type="entry name" value="MDR_fam"/>
</dbReference>